<protein>
    <recommendedName>
        <fullName evidence="7">DUF1907 domain-containing protein</fullName>
    </recommendedName>
</protein>
<dbReference type="InterPro" id="IPR015021">
    <property type="entry name" value="C11orf54_DUF1907"/>
</dbReference>
<keyword evidence="4" id="KW-0378">Hydrolase</keyword>
<name>A0AAD9W355_PHOAM</name>
<sequence length="341" mass="36980">MALDELPVHKLSLHPPSLPALADIISSGLSFNFAHSSCTVDIPPDLTLPPYHLAGPGLTGSTRIVDIGGPPNLSPLPDKTKKYNLRSIARQAEMSSSSGFLLGAGAGPFHVLGQNSELMPNLAYGIAAGTRDSQNVRNRTHYAKITGANSVCCAHVPDDTADFAFMCNLFCSDGVPGPCLHVTARSRTGPLNFTETIQKALQDAYGGKLLSIGGVFLIKRGVANLHVMPDFSSEPLKSRKDVEEWIRYFDMKFASDGKPEDGPLVCLSVFHSGDDTGLDLRMEHTHCFTVSVDDNPDGNAAKETAKGGHYHYDLDDTKEEIEYEGWFNVAEYLYRIDQPGK</sequence>
<dbReference type="SUPFAM" id="SSF117856">
    <property type="entry name" value="AF0104/ALDC/Ptd012-like"/>
    <property type="match status" value="1"/>
</dbReference>
<comment type="subunit">
    <text evidence="2">Monomer.</text>
</comment>
<dbReference type="SMART" id="SM01168">
    <property type="entry name" value="DUF1907"/>
    <property type="match status" value="1"/>
</dbReference>
<keyword evidence="5" id="KW-0862">Zinc</keyword>
<keyword evidence="9" id="KW-1185">Reference proteome</keyword>
<comment type="subcellular location">
    <subcellularLocation>
        <location evidence="1">Nucleus</location>
    </subcellularLocation>
</comment>
<dbReference type="PANTHER" id="PTHR13204">
    <property type="entry name" value="PTD012 PROTEIN"/>
    <property type="match status" value="1"/>
</dbReference>
<reference evidence="8" key="1">
    <citation type="submission" date="2023-06" db="EMBL/GenBank/DDBJ databases">
        <authorList>
            <person name="Noh H."/>
        </authorList>
    </citation>
    <scope>NUCLEOTIDE SEQUENCE</scope>
    <source>
        <strain evidence="8">DUCC20226</strain>
    </source>
</reference>
<dbReference type="CDD" id="cd17298">
    <property type="entry name" value="DUF1907"/>
    <property type="match status" value="1"/>
</dbReference>
<evidence type="ECO:0000256" key="2">
    <source>
        <dbReference type="ARBA" id="ARBA00011245"/>
    </source>
</evidence>
<evidence type="ECO:0000313" key="9">
    <source>
        <dbReference type="Proteomes" id="UP001265746"/>
    </source>
</evidence>
<accession>A0AAD9W355</accession>
<dbReference type="GO" id="GO:0008270">
    <property type="term" value="F:zinc ion binding"/>
    <property type="evidence" value="ECO:0007669"/>
    <property type="project" value="TreeGrafter"/>
</dbReference>
<evidence type="ECO:0000256" key="6">
    <source>
        <dbReference type="ARBA" id="ARBA00023242"/>
    </source>
</evidence>
<keyword evidence="3" id="KW-0479">Metal-binding</keyword>
<comment type="caution">
    <text evidence="8">The sequence shown here is derived from an EMBL/GenBank/DDBJ whole genome shotgun (WGS) entry which is preliminary data.</text>
</comment>
<dbReference type="GO" id="GO:0005634">
    <property type="term" value="C:nucleus"/>
    <property type="evidence" value="ECO:0007669"/>
    <property type="project" value="UniProtKB-SubCell"/>
</dbReference>
<dbReference type="AlphaFoldDB" id="A0AAD9W355"/>
<organism evidence="8 9">
    <name type="scientific">Phomopsis amygdali</name>
    <name type="common">Fusicoccum amygdali</name>
    <dbReference type="NCBI Taxonomy" id="1214568"/>
    <lineage>
        <taxon>Eukaryota</taxon>
        <taxon>Fungi</taxon>
        <taxon>Dikarya</taxon>
        <taxon>Ascomycota</taxon>
        <taxon>Pezizomycotina</taxon>
        <taxon>Sordariomycetes</taxon>
        <taxon>Sordariomycetidae</taxon>
        <taxon>Diaporthales</taxon>
        <taxon>Diaporthaceae</taxon>
        <taxon>Diaporthe</taxon>
    </lineage>
</organism>
<proteinExistence type="predicted"/>
<dbReference type="Proteomes" id="UP001265746">
    <property type="component" value="Unassembled WGS sequence"/>
</dbReference>
<evidence type="ECO:0000256" key="1">
    <source>
        <dbReference type="ARBA" id="ARBA00004123"/>
    </source>
</evidence>
<evidence type="ECO:0000313" key="8">
    <source>
        <dbReference type="EMBL" id="KAK2602932.1"/>
    </source>
</evidence>
<dbReference type="EMBL" id="JAUJFL010000005">
    <property type="protein sequence ID" value="KAK2602932.1"/>
    <property type="molecule type" value="Genomic_DNA"/>
</dbReference>
<dbReference type="GO" id="GO:0016788">
    <property type="term" value="F:hydrolase activity, acting on ester bonds"/>
    <property type="evidence" value="ECO:0007669"/>
    <property type="project" value="TreeGrafter"/>
</dbReference>
<gene>
    <name evidence="8" type="ORF">N8I77_009427</name>
</gene>
<evidence type="ECO:0000256" key="5">
    <source>
        <dbReference type="ARBA" id="ARBA00022833"/>
    </source>
</evidence>
<dbReference type="PANTHER" id="PTHR13204:SF1">
    <property type="entry name" value="ESTER HYDROLASE C11ORF54"/>
    <property type="match status" value="1"/>
</dbReference>
<evidence type="ECO:0000256" key="3">
    <source>
        <dbReference type="ARBA" id="ARBA00022723"/>
    </source>
</evidence>
<keyword evidence="6" id="KW-0539">Nucleus</keyword>
<evidence type="ECO:0000256" key="4">
    <source>
        <dbReference type="ARBA" id="ARBA00022801"/>
    </source>
</evidence>
<feature type="domain" description="DUF1907" evidence="7">
    <location>
        <begin position="24"/>
        <end position="336"/>
    </location>
</feature>
<evidence type="ECO:0000259" key="7">
    <source>
        <dbReference type="SMART" id="SM01168"/>
    </source>
</evidence>
<dbReference type="Pfam" id="PF08925">
    <property type="entry name" value="DUF1907"/>
    <property type="match status" value="1"/>
</dbReference>